<feature type="transmembrane region" description="Helical" evidence="1">
    <location>
        <begin position="58"/>
        <end position="82"/>
    </location>
</feature>
<proteinExistence type="predicted"/>
<dbReference type="EMBL" id="BMEO01000001">
    <property type="protein sequence ID" value="GGF83607.1"/>
    <property type="molecule type" value="Genomic_DNA"/>
</dbReference>
<sequence length="85" mass="9666">MTLLNRFYRTGLMIMSTTLAILMIKPMLIVFILTGLLMSYVIHYIIKHPAWSHLMARVVAECVGLMLVLAFFVSLVVIYSHLIAP</sequence>
<protein>
    <submittedName>
        <fullName evidence="2">Uncharacterized protein</fullName>
    </submittedName>
</protein>
<dbReference type="RefSeq" id="WP_188363681.1">
    <property type="nucleotide sequence ID" value="NZ_BAABJF010000011.1"/>
</dbReference>
<comment type="caution">
    <text evidence="2">The sequence shown here is derived from an EMBL/GenBank/DDBJ whole genome shotgun (WGS) entry which is preliminary data.</text>
</comment>
<evidence type="ECO:0000313" key="2">
    <source>
        <dbReference type="EMBL" id="GGF83607.1"/>
    </source>
</evidence>
<feature type="transmembrane region" description="Helical" evidence="1">
    <location>
        <begin position="20"/>
        <end position="46"/>
    </location>
</feature>
<dbReference type="Proteomes" id="UP000605253">
    <property type="component" value="Unassembled WGS sequence"/>
</dbReference>
<dbReference type="AlphaFoldDB" id="A0A917FIB0"/>
<name>A0A917FIB0_9GAMM</name>
<evidence type="ECO:0000256" key="1">
    <source>
        <dbReference type="SAM" id="Phobius"/>
    </source>
</evidence>
<accession>A0A917FIB0</accession>
<organism evidence="2 3">
    <name type="scientific">Marinicella pacifica</name>
    <dbReference type="NCBI Taxonomy" id="1171543"/>
    <lineage>
        <taxon>Bacteria</taxon>
        <taxon>Pseudomonadati</taxon>
        <taxon>Pseudomonadota</taxon>
        <taxon>Gammaproteobacteria</taxon>
        <taxon>Lysobacterales</taxon>
        <taxon>Marinicellaceae</taxon>
        <taxon>Marinicella</taxon>
    </lineage>
</organism>
<keyword evidence="3" id="KW-1185">Reference proteome</keyword>
<evidence type="ECO:0000313" key="3">
    <source>
        <dbReference type="Proteomes" id="UP000605253"/>
    </source>
</evidence>
<gene>
    <name evidence="2" type="ORF">GCM10011365_00720</name>
</gene>
<keyword evidence="1" id="KW-0472">Membrane</keyword>
<keyword evidence="1" id="KW-1133">Transmembrane helix</keyword>
<reference evidence="2" key="1">
    <citation type="journal article" date="2014" name="Int. J. Syst. Evol. Microbiol.">
        <title>Complete genome sequence of Corynebacterium casei LMG S-19264T (=DSM 44701T), isolated from a smear-ripened cheese.</title>
        <authorList>
            <consortium name="US DOE Joint Genome Institute (JGI-PGF)"/>
            <person name="Walter F."/>
            <person name="Albersmeier A."/>
            <person name="Kalinowski J."/>
            <person name="Ruckert C."/>
        </authorList>
    </citation>
    <scope>NUCLEOTIDE SEQUENCE</scope>
    <source>
        <strain evidence="2">CGMCC 1.12181</strain>
    </source>
</reference>
<keyword evidence="1" id="KW-0812">Transmembrane</keyword>
<reference evidence="2" key="2">
    <citation type="submission" date="2020-09" db="EMBL/GenBank/DDBJ databases">
        <authorList>
            <person name="Sun Q."/>
            <person name="Zhou Y."/>
        </authorList>
    </citation>
    <scope>NUCLEOTIDE SEQUENCE</scope>
    <source>
        <strain evidence="2">CGMCC 1.12181</strain>
    </source>
</reference>